<organism evidence="1 3">
    <name type="scientific">Algoriphagus ratkowskyi</name>
    <dbReference type="NCBI Taxonomy" id="57028"/>
    <lineage>
        <taxon>Bacteria</taxon>
        <taxon>Pseudomonadati</taxon>
        <taxon>Bacteroidota</taxon>
        <taxon>Cytophagia</taxon>
        <taxon>Cytophagales</taxon>
        <taxon>Cyclobacteriaceae</taxon>
        <taxon>Algoriphagus</taxon>
    </lineage>
</organism>
<evidence type="ECO:0000313" key="3">
    <source>
        <dbReference type="Proteomes" id="UP000249115"/>
    </source>
</evidence>
<keyword evidence="4" id="KW-1185">Reference proteome</keyword>
<name>A0A2W7QY07_9BACT</name>
<proteinExistence type="predicted"/>
<dbReference type="Proteomes" id="UP000321927">
    <property type="component" value="Unassembled WGS sequence"/>
</dbReference>
<dbReference type="RefSeq" id="WP_086502417.1">
    <property type="nucleotide sequence ID" value="NZ_MSSV01000016.1"/>
</dbReference>
<evidence type="ECO:0000313" key="4">
    <source>
        <dbReference type="Proteomes" id="UP000321927"/>
    </source>
</evidence>
<comment type="caution">
    <text evidence="1">The sequence shown here is derived from an EMBL/GenBank/DDBJ whole genome shotgun (WGS) entry which is preliminary data.</text>
</comment>
<reference evidence="1 3" key="1">
    <citation type="submission" date="2018-06" db="EMBL/GenBank/DDBJ databases">
        <title>Genomic Encyclopedia of Archaeal and Bacterial Type Strains, Phase II (KMG-II): from individual species to whole genera.</title>
        <authorList>
            <person name="Goeker M."/>
        </authorList>
    </citation>
    <scope>NUCLEOTIDE SEQUENCE [LARGE SCALE GENOMIC DNA]</scope>
    <source>
        <strain evidence="1 3">DSM 22686</strain>
    </source>
</reference>
<protein>
    <submittedName>
        <fullName evidence="1">Uncharacterized protein</fullName>
    </submittedName>
</protein>
<evidence type="ECO:0000313" key="2">
    <source>
        <dbReference type="EMBL" id="TXD76556.1"/>
    </source>
</evidence>
<sequence length="173" mass="20222">MDNNFLTRTQVAFHNLNGLVNGIAMDGTITKSEYEVLKAWCKTHQSLCSEEPFNTFFEEISSKVKTGTIGSEEIIELQEILEKHALSFQEKDKTKSNLHFLQGVCYGIMADGDINKYELEKLKKWMDENEYLSATYPFNEIYEVVEHAIGNRKIENEEYMYLSKYFKEFLKIE</sequence>
<dbReference type="OrthoDB" id="9776650at2"/>
<dbReference type="EMBL" id="QKZU01000012">
    <property type="protein sequence ID" value="PZX53398.1"/>
    <property type="molecule type" value="Genomic_DNA"/>
</dbReference>
<gene>
    <name evidence="2" type="ORF">ESW18_16280</name>
    <name evidence="1" type="ORF">LV84_03122</name>
</gene>
<dbReference type="EMBL" id="VORV01000011">
    <property type="protein sequence ID" value="TXD76556.1"/>
    <property type="molecule type" value="Genomic_DNA"/>
</dbReference>
<reference evidence="2 4" key="2">
    <citation type="submission" date="2019-08" db="EMBL/GenBank/DDBJ databases">
        <title>Genome of Algoriphagus ratkowskyi IC026.</title>
        <authorList>
            <person name="Bowman J.P."/>
        </authorList>
    </citation>
    <scope>NUCLEOTIDE SEQUENCE [LARGE SCALE GENOMIC DNA]</scope>
    <source>
        <strain evidence="2 4">IC026</strain>
    </source>
</reference>
<evidence type="ECO:0000313" key="1">
    <source>
        <dbReference type="EMBL" id="PZX53398.1"/>
    </source>
</evidence>
<dbReference type="Proteomes" id="UP000249115">
    <property type="component" value="Unassembled WGS sequence"/>
</dbReference>
<dbReference type="AlphaFoldDB" id="A0A2W7QY07"/>
<accession>A0A2W7QY07</accession>